<protein>
    <recommendedName>
        <fullName evidence="8">Myosin motor domain-containing protein</fullName>
    </recommendedName>
</protein>
<comment type="caution">
    <text evidence="7">Lacks conserved residue(s) required for the propagation of feature annotation.</text>
</comment>
<dbReference type="OMA" id="RINTTCT"/>
<accession>A0A401RMD8</accession>
<keyword evidence="3" id="KW-0067">ATP-binding</keyword>
<reference evidence="9 10" key="1">
    <citation type="journal article" date="2018" name="Nat. Ecol. Evol.">
        <title>Shark genomes provide insights into elasmobranch evolution and the origin of vertebrates.</title>
        <authorList>
            <person name="Hara Y"/>
            <person name="Yamaguchi K"/>
            <person name="Onimaru K"/>
            <person name="Kadota M"/>
            <person name="Koyanagi M"/>
            <person name="Keeley SD"/>
            <person name="Tatsumi K"/>
            <person name="Tanaka K"/>
            <person name="Motone F"/>
            <person name="Kageyama Y"/>
            <person name="Nozu R"/>
            <person name="Adachi N"/>
            <person name="Nishimura O"/>
            <person name="Nakagawa R"/>
            <person name="Tanegashima C"/>
            <person name="Kiyatake I"/>
            <person name="Matsumoto R"/>
            <person name="Murakumo K"/>
            <person name="Nishida K"/>
            <person name="Terakita A"/>
            <person name="Kuratani S"/>
            <person name="Sato K"/>
            <person name="Hyodo S Kuraku.S."/>
        </authorList>
    </citation>
    <scope>NUCLEOTIDE SEQUENCE [LARGE SCALE GENOMIC DNA]</scope>
</reference>
<proteinExistence type="inferred from homology"/>
<dbReference type="GO" id="GO:0003774">
    <property type="term" value="F:cytoskeletal motor activity"/>
    <property type="evidence" value="ECO:0007669"/>
    <property type="project" value="InterPro"/>
</dbReference>
<dbReference type="Gene3D" id="1.10.10.820">
    <property type="match status" value="1"/>
</dbReference>
<evidence type="ECO:0000313" key="10">
    <source>
        <dbReference type="Proteomes" id="UP000287033"/>
    </source>
</evidence>
<dbReference type="PROSITE" id="PS51456">
    <property type="entry name" value="MYOSIN_MOTOR"/>
    <property type="match status" value="1"/>
</dbReference>
<dbReference type="EMBL" id="BEZZ01001534">
    <property type="protein sequence ID" value="GCC19299.1"/>
    <property type="molecule type" value="Genomic_DNA"/>
</dbReference>
<dbReference type="Gene3D" id="1.20.58.530">
    <property type="match status" value="1"/>
</dbReference>
<dbReference type="GO" id="GO:0003779">
    <property type="term" value="F:actin binding"/>
    <property type="evidence" value="ECO:0007669"/>
    <property type="project" value="UniProtKB-KW"/>
</dbReference>
<name>A0A401RMD8_CHIPU</name>
<comment type="similarity">
    <text evidence="1 7">Belongs to the TRAFAC class myosin-kinesin ATPase superfamily. Myosin family.</text>
</comment>
<dbReference type="GO" id="GO:0016459">
    <property type="term" value="C:myosin complex"/>
    <property type="evidence" value="ECO:0007669"/>
    <property type="project" value="UniProtKB-KW"/>
</dbReference>
<dbReference type="AlphaFoldDB" id="A0A401RMD8"/>
<organism evidence="9 10">
    <name type="scientific">Chiloscyllium punctatum</name>
    <name type="common">Brownbanded bambooshark</name>
    <name type="synonym">Hemiscyllium punctatum</name>
    <dbReference type="NCBI Taxonomy" id="137246"/>
    <lineage>
        <taxon>Eukaryota</taxon>
        <taxon>Metazoa</taxon>
        <taxon>Chordata</taxon>
        <taxon>Craniata</taxon>
        <taxon>Vertebrata</taxon>
        <taxon>Chondrichthyes</taxon>
        <taxon>Elasmobranchii</taxon>
        <taxon>Galeomorphii</taxon>
        <taxon>Galeoidea</taxon>
        <taxon>Orectolobiformes</taxon>
        <taxon>Hemiscylliidae</taxon>
        <taxon>Chiloscyllium</taxon>
    </lineage>
</organism>
<evidence type="ECO:0000256" key="4">
    <source>
        <dbReference type="ARBA" id="ARBA00023123"/>
    </source>
</evidence>
<comment type="caution">
    <text evidence="9">The sequence shown here is derived from an EMBL/GenBank/DDBJ whole genome shotgun (WGS) entry which is preliminary data.</text>
</comment>
<evidence type="ECO:0000256" key="2">
    <source>
        <dbReference type="ARBA" id="ARBA00022741"/>
    </source>
</evidence>
<feature type="domain" description="Myosin motor" evidence="8">
    <location>
        <begin position="1"/>
        <end position="293"/>
    </location>
</feature>
<dbReference type="FunFam" id="1.10.10.820:FF:000001">
    <property type="entry name" value="Myosin heavy chain"/>
    <property type="match status" value="1"/>
</dbReference>
<evidence type="ECO:0000256" key="5">
    <source>
        <dbReference type="ARBA" id="ARBA00023175"/>
    </source>
</evidence>
<evidence type="ECO:0000259" key="8">
    <source>
        <dbReference type="PROSITE" id="PS51456"/>
    </source>
</evidence>
<keyword evidence="6 7" id="KW-0009">Actin-binding</keyword>
<dbReference type="InterPro" id="IPR001609">
    <property type="entry name" value="Myosin_head_motor_dom-like"/>
</dbReference>
<keyword evidence="4 7" id="KW-0518">Myosin</keyword>
<keyword evidence="2" id="KW-0547">Nucleotide-binding</keyword>
<dbReference type="Proteomes" id="UP000287033">
    <property type="component" value="Unassembled WGS sequence"/>
</dbReference>
<evidence type="ECO:0000256" key="7">
    <source>
        <dbReference type="PROSITE-ProRule" id="PRU00782"/>
    </source>
</evidence>
<dbReference type="PANTHER" id="PTHR22692:SF16">
    <property type="entry name" value="MYOSIN XVB"/>
    <property type="match status" value="1"/>
</dbReference>
<evidence type="ECO:0000313" key="9">
    <source>
        <dbReference type="EMBL" id="GCC19299.1"/>
    </source>
</evidence>
<dbReference type="STRING" id="137246.A0A401RMD8"/>
<dbReference type="InterPro" id="IPR051567">
    <property type="entry name" value="Unconventional_Myosin_ATPase"/>
</dbReference>
<gene>
    <name evidence="9" type="ORF">chiPu_0018312</name>
</gene>
<keyword evidence="10" id="KW-1185">Reference proteome</keyword>
<evidence type="ECO:0000256" key="6">
    <source>
        <dbReference type="ARBA" id="ARBA00023203"/>
    </source>
</evidence>
<dbReference type="SUPFAM" id="SSF52540">
    <property type="entry name" value="P-loop containing nucleoside triphosphate hydrolases"/>
    <property type="match status" value="1"/>
</dbReference>
<dbReference type="Gene3D" id="1.20.120.720">
    <property type="entry name" value="Myosin VI head, motor domain, U50 subdomain"/>
    <property type="match status" value="1"/>
</dbReference>
<evidence type="ECO:0000256" key="3">
    <source>
        <dbReference type="ARBA" id="ARBA00022840"/>
    </source>
</evidence>
<evidence type="ECO:0000256" key="1">
    <source>
        <dbReference type="ARBA" id="ARBA00008314"/>
    </source>
</evidence>
<dbReference type="SMART" id="SM00242">
    <property type="entry name" value="MYSc"/>
    <property type="match status" value="1"/>
</dbReference>
<dbReference type="InterPro" id="IPR027417">
    <property type="entry name" value="P-loop_NTPase"/>
</dbReference>
<sequence>MVTRRGDMLLKRCIKAHNERNYHVFYELLAGLDDMQKQQLSLQESETYFYLNQGRACEITSKQEQEDFLCLLRSLGRIGLMEDQLKTMWSILSSILQLGNVCFTSYEDGSQELAVIVSYTEIRIVAQMLQISSDRLHCVITQRVTNYLKPWHWKKAHLASSFLISALRHQQIVTSGFPKSQAPEDTSYDRIFSPLSVEGSIDARDSIAKALYSVLFDWLVQQINHCLMPVEMDSSVGIVDVYGFEDLGVNSFEQLCINYANEQLQHFFSQAVLAQEQVNDIGPNDEGVILMER</sequence>
<keyword evidence="5" id="KW-0505">Motor protein</keyword>
<dbReference type="PANTHER" id="PTHR22692">
    <property type="entry name" value="MYOSIN VII, XV"/>
    <property type="match status" value="1"/>
</dbReference>
<dbReference type="OrthoDB" id="8182952at2759"/>
<dbReference type="GO" id="GO:0005524">
    <property type="term" value="F:ATP binding"/>
    <property type="evidence" value="ECO:0007669"/>
    <property type="project" value="UniProtKB-KW"/>
</dbReference>
<dbReference type="Pfam" id="PF00063">
    <property type="entry name" value="Myosin_head"/>
    <property type="match status" value="1"/>
</dbReference>